<name>A0A840YR65_9SPHN</name>
<accession>A0A840YR65</accession>
<reference evidence="1 2" key="1">
    <citation type="submission" date="2020-08" db="EMBL/GenBank/DDBJ databases">
        <title>Genomic Encyclopedia of Type Strains, Phase IV (KMG-IV): sequencing the most valuable type-strain genomes for metagenomic binning, comparative biology and taxonomic classification.</title>
        <authorList>
            <person name="Goeker M."/>
        </authorList>
    </citation>
    <scope>NUCLEOTIDE SEQUENCE [LARGE SCALE GENOMIC DNA]</scope>
    <source>
        <strain evidence="1 2">DSM 26736</strain>
    </source>
</reference>
<dbReference type="Proteomes" id="UP000527143">
    <property type="component" value="Unassembled WGS sequence"/>
</dbReference>
<comment type="caution">
    <text evidence="1">The sequence shown here is derived from an EMBL/GenBank/DDBJ whole genome shotgun (WGS) entry which is preliminary data.</text>
</comment>
<evidence type="ECO:0000313" key="2">
    <source>
        <dbReference type="Proteomes" id="UP000527143"/>
    </source>
</evidence>
<dbReference type="EMBL" id="JACIJF010000011">
    <property type="protein sequence ID" value="MBB5711971.1"/>
    <property type="molecule type" value="Genomic_DNA"/>
</dbReference>
<gene>
    <name evidence="1" type="ORF">FHT02_003224</name>
</gene>
<protein>
    <submittedName>
        <fullName evidence="1">Uncharacterized protein</fullName>
    </submittedName>
</protein>
<evidence type="ECO:0000313" key="1">
    <source>
        <dbReference type="EMBL" id="MBB5711971.1"/>
    </source>
</evidence>
<organism evidence="1 2">
    <name type="scientific">Sphingomonas xinjiangensis</name>
    <dbReference type="NCBI Taxonomy" id="643568"/>
    <lineage>
        <taxon>Bacteria</taxon>
        <taxon>Pseudomonadati</taxon>
        <taxon>Pseudomonadota</taxon>
        <taxon>Alphaproteobacteria</taxon>
        <taxon>Sphingomonadales</taxon>
        <taxon>Sphingomonadaceae</taxon>
        <taxon>Sphingomonas</taxon>
    </lineage>
</organism>
<dbReference type="AlphaFoldDB" id="A0A840YR65"/>
<dbReference type="RefSeq" id="WP_184089736.1">
    <property type="nucleotide sequence ID" value="NZ_JACIJF010000011.1"/>
</dbReference>
<sequence length="51" mass="5334">MLPLAACHSNTQRNEGAACRGATRSFAASGFDTVDLRGPDEIDVKTGPATR</sequence>
<keyword evidence="2" id="KW-1185">Reference proteome</keyword>
<proteinExistence type="predicted"/>